<protein>
    <submittedName>
        <fullName evidence="1">Uncharacterized protein</fullName>
    </submittedName>
</protein>
<keyword evidence="2" id="KW-1185">Reference proteome</keyword>
<dbReference type="AlphaFoldDB" id="A0AAD9LEA0"/>
<reference evidence="1" key="1">
    <citation type="journal article" date="2014" name="Nucleic Acids Res.">
        <title>The evolutionary dynamics of variant antigen genes in Babesia reveal a history of genomic innovation underlying host-parasite interaction.</title>
        <authorList>
            <person name="Jackson A.P."/>
            <person name="Otto T.D."/>
            <person name="Darby A."/>
            <person name="Ramaprasad A."/>
            <person name="Xia D."/>
            <person name="Echaide I.E."/>
            <person name="Farber M."/>
            <person name="Gahlot S."/>
            <person name="Gamble J."/>
            <person name="Gupta D."/>
            <person name="Gupta Y."/>
            <person name="Jackson L."/>
            <person name="Malandrin L."/>
            <person name="Malas T.B."/>
            <person name="Moussa E."/>
            <person name="Nair M."/>
            <person name="Reid A.J."/>
            <person name="Sanders M."/>
            <person name="Sharma J."/>
            <person name="Tracey A."/>
            <person name="Quail M.A."/>
            <person name="Weir W."/>
            <person name="Wastling J.M."/>
            <person name="Hall N."/>
            <person name="Willadsen P."/>
            <person name="Lingelbach K."/>
            <person name="Shiels B."/>
            <person name="Tait A."/>
            <person name="Berriman M."/>
            <person name="Allred D.R."/>
            <person name="Pain A."/>
        </authorList>
    </citation>
    <scope>NUCLEOTIDE SEQUENCE</scope>
    <source>
        <strain evidence="1">1802A</strain>
    </source>
</reference>
<evidence type="ECO:0000313" key="1">
    <source>
        <dbReference type="EMBL" id="KAK1933140.1"/>
    </source>
</evidence>
<dbReference type="EMBL" id="JAHBMH010000073">
    <property type="protein sequence ID" value="KAK1933140.1"/>
    <property type="molecule type" value="Genomic_DNA"/>
</dbReference>
<organism evidence="1 2">
    <name type="scientific">Babesia divergens</name>
    <dbReference type="NCBI Taxonomy" id="32595"/>
    <lineage>
        <taxon>Eukaryota</taxon>
        <taxon>Sar</taxon>
        <taxon>Alveolata</taxon>
        <taxon>Apicomplexa</taxon>
        <taxon>Aconoidasida</taxon>
        <taxon>Piroplasmida</taxon>
        <taxon>Babesiidae</taxon>
        <taxon>Babesia</taxon>
    </lineage>
</organism>
<accession>A0AAD9LEA0</accession>
<name>A0AAD9LEA0_BABDI</name>
<gene>
    <name evidence="1" type="ORF">X943_002360</name>
</gene>
<evidence type="ECO:0000313" key="2">
    <source>
        <dbReference type="Proteomes" id="UP001195914"/>
    </source>
</evidence>
<reference evidence="1" key="2">
    <citation type="submission" date="2021-05" db="EMBL/GenBank/DDBJ databases">
        <authorList>
            <person name="Pain A."/>
        </authorList>
    </citation>
    <scope>NUCLEOTIDE SEQUENCE</scope>
    <source>
        <strain evidence="1">1802A</strain>
    </source>
</reference>
<dbReference type="Proteomes" id="UP001195914">
    <property type="component" value="Unassembled WGS sequence"/>
</dbReference>
<sequence length="125" mass="14190">MAAVSRRIGLKNEKFSTKIVQSNSAKKTTPRRSTSFYVLVQDYCTGDVLACVSVPRPSRLLYLWNTLVPERNWSPLTPQFWVLLAATLSLYCYNRRNADKVEDVISAEDHKRVEALSRIKPGESA</sequence>
<proteinExistence type="predicted"/>
<comment type="caution">
    <text evidence="1">The sequence shown here is derived from an EMBL/GenBank/DDBJ whole genome shotgun (WGS) entry which is preliminary data.</text>
</comment>